<dbReference type="PANTHER" id="PTHR10434">
    <property type="entry name" value="1-ACYL-SN-GLYCEROL-3-PHOSPHATE ACYLTRANSFERASE"/>
    <property type="match status" value="1"/>
</dbReference>
<dbReference type="SMART" id="SM00563">
    <property type="entry name" value="PlsC"/>
    <property type="match status" value="1"/>
</dbReference>
<gene>
    <name evidence="5" type="ORF">AKJ29_01780</name>
</gene>
<dbReference type="CDD" id="cd07989">
    <property type="entry name" value="LPLAT_AGPAT-like"/>
    <property type="match status" value="1"/>
</dbReference>
<keyword evidence="2" id="KW-0808">Transferase</keyword>
<organism evidence="5 6">
    <name type="scientific">Aliiroseovarius crassostreae</name>
    <dbReference type="NCBI Taxonomy" id="154981"/>
    <lineage>
        <taxon>Bacteria</taxon>
        <taxon>Pseudomonadati</taxon>
        <taxon>Pseudomonadota</taxon>
        <taxon>Alphaproteobacteria</taxon>
        <taxon>Rhodobacterales</taxon>
        <taxon>Paracoccaceae</taxon>
        <taxon>Aliiroseovarius</taxon>
    </lineage>
</organism>
<dbReference type="EMBL" id="LKBA01000008">
    <property type="protein sequence ID" value="KPN62900.1"/>
    <property type="molecule type" value="Genomic_DNA"/>
</dbReference>
<accession>A0A0P7J4Y7</accession>
<name>A0A0P7J4Y7_9RHOB</name>
<dbReference type="InterPro" id="IPR002123">
    <property type="entry name" value="Plipid/glycerol_acylTrfase"/>
</dbReference>
<evidence type="ECO:0000313" key="6">
    <source>
        <dbReference type="Proteomes" id="UP000050471"/>
    </source>
</evidence>
<comment type="pathway">
    <text evidence="1">Lipid metabolism.</text>
</comment>
<dbReference type="OrthoDB" id="9803968at2"/>
<dbReference type="STRING" id="154981.AKJ29_01780"/>
<reference evidence="5 6" key="1">
    <citation type="submission" date="2015-09" db="EMBL/GenBank/DDBJ databases">
        <title>Draft genome sequence of Aliiroseovarius crassostreae CV919-312TSm, the causative agent of Roseovarius Oyster Disease (formerly Juvenile Oyster Disease).</title>
        <authorList>
            <person name="Kessner L."/>
            <person name="Spinard E."/>
            <person name="Nelson D."/>
        </authorList>
    </citation>
    <scope>NUCLEOTIDE SEQUENCE [LARGE SCALE GENOMIC DNA]</scope>
    <source>
        <strain evidence="5 6">CV919-312</strain>
    </source>
</reference>
<dbReference type="PANTHER" id="PTHR10434:SF11">
    <property type="entry name" value="1-ACYL-SN-GLYCEROL-3-PHOSPHATE ACYLTRANSFERASE"/>
    <property type="match status" value="1"/>
</dbReference>
<comment type="caution">
    <text evidence="5">The sequence shown here is derived from an EMBL/GenBank/DDBJ whole genome shotgun (WGS) entry which is preliminary data.</text>
</comment>
<sequence length="172" mass="19274">MTRIALWRRWALSVLRVEVVYRPATLAKLREGRALLVCNHQSFLDGIIVALASPERLCFPISNRQSREIRFTRYGLIVLGLVGLGEQVAMNGNHPFGIRALAKKLEDGDSVAIFPQGRIVGPSETQEWMPGYQWLASRSEASIVSISISGADQSKLFAPEGDRLWPKIRLEF</sequence>
<proteinExistence type="predicted"/>
<evidence type="ECO:0000256" key="2">
    <source>
        <dbReference type="ARBA" id="ARBA00022679"/>
    </source>
</evidence>
<dbReference type="GO" id="GO:0003841">
    <property type="term" value="F:1-acylglycerol-3-phosphate O-acyltransferase activity"/>
    <property type="evidence" value="ECO:0007669"/>
    <property type="project" value="TreeGrafter"/>
</dbReference>
<evidence type="ECO:0000313" key="5">
    <source>
        <dbReference type="EMBL" id="KPN62900.1"/>
    </source>
</evidence>
<dbReference type="Pfam" id="PF01553">
    <property type="entry name" value="Acyltransferase"/>
    <property type="match status" value="1"/>
</dbReference>
<keyword evidence="3" id="KW-0012">Acyltransferase</keyword>
<evidence type="ECO:0000259" key="4">
    <source>
        <dbReference type="SMART" id="SM00563"/>
    </source>
</evidence>
<feature type="domain" description="Phospholipid/glycerol acyltransferase" evidence="4">
    <location>
        <begin position="34"/>
        <end position="151"/>
    </location>
</feature>
<keyword evidence="6" id="KW-1185">Reference proteome</keyword>
<evidence type="ECO:0000256" key="1">
    <source>
        <dbReference type="ARBA" id="ARBA00005189"/>
    </source>
</evidence>
<dbReference type="RefSeq" id="WP_055190801.1">
    <property type="nucleotide sequence ID" value="NZ_FPBS01000071.1"/>
</dbReference>
<dbReference type="GO" id="GO:0006654">
    <property type="term" value="P:phosphatidic acid biosynthetic process"/>
    <property type="evidence" value="ECO:0007669"/>
    <property type="project" value="TreeGrafter"/>
</dbReference>
<dbReference type="AlphaFoldDB" id="A0A0P7J4Y7"/>
<dbReference type="Proteomes" id="UP000050471">
    <property type="component" value="Unassembled WGS sequence"/>
</dbReference>
<dbReference type="SUPFAM" id="SSF69593">
    <property type="entry name" value="Glycerol-3-phosphate (1)-acyltransferase"/>
    <property type="match status" value="1"/>
</dbReference>
<evidence type="ECO:0000256" key="3">
    <source>
        <dbReference type="ARBA" id="ARBA00023315"/>
    </source>
</evidence>
<protein>
    <recommendedName>
        <fullName evidence="4">Phospholipid/glycerol acyltransferase domain-containing protein</fullName>
    </recommendedName>
</protein>